<dbReference type="InterPro" id="IPR003594">
    <property type="entry name" value="HATPase_dom"/>
</dbReference>
<dbReference type="Gene3D" id="3.30.565.10">
    <property type="entry name" value="Histidine kinase-like ATPase, C-terminal domain"/>
    <property type="match status" value="1"/>
</dbReference>
<accession>G0GAF8</accession>
<proteinExistence type="predicted"/>
<evidence type="ECO:0000256" key="1">
    <source>
        <dbReference type="ARBA" id="ARBA00023122"/>
    </source>
</evidence>
<dbReference type="STRING" id="869211.Spith_1514"/>
<dbReference type="Gene3D" id="3.10.580.10">
    <property type="entry name" value="CBS-domain"/>
    <property type="match status" value="1"/>
</dbReference>
<dbReference type="AlphaFoldDB" id="G0GAF8"/>
<dbReference type="InterPro" id="IPR046342">
    <property type="entry name" value="CBS_dom_sf"/>
</dbReference>
<sequence length="319" mass="35384">MDQAPLSDIPSPRLLELIYTLKVRDVMTRELITATPDESLRSIQHKMKENRITGVPVVQKNRLVGIVSIDDIITALDKGYIDEPAGSYMTRNVVVLEEDMPLRFAISYLDKYHYGRFPVLDKKGSLVGIVTSRDIITSLLLQANRALEQMEATLYKRSYEGQPPEAGSYTREFYIRQYDFEHAGTASTQIKRILTERGFPPKVVRRASIAAYELEMNIVVHSVGGVLRLVLTPQRVEITAEDSGPGIEDIALALQEGYSTAADWIRSLGFGAGMGLPNTKRVADEFSIHSTPGKGTTVKIAISFQGGEDAHYKKNPPSG</sequence>
<dbReference type="SMART" id="SM00116">
    <property type="entry name" value="CBS"/>
    <property type="match status" value="2"/>
</dbReference>
<dbReference type="InterPro" id="IPR036890">
    <property type="entry name" value="HATPase_C_sf"/>
</dbReference>
<evidence type="ECO:0000256" key="2">
    <source>
        <dbReference type="PROSITE-ProRule" id="PRU00703"/>
    </source>
</evidence>
<dbReference type="PANTHER" id="PTHR43080">
    <property type="entry name" value="CBS DOMAIN-CONTAINING PROTEIN CBSX3, MITOCHONDRIAL"/>
    <property type="match status" value="1"/>
</dbReference>
<name>G0GAF8_WINT7</name>
<feature type="domain" description="CBS" evidence="3">
    <location>
        <begin position="89"/>
        <end position="147"/>
    </location>
</feature>
<dbReference type="Pfam" id="PF00571">
    <property type="entry name" value="CBS"/>
    <property type="match status" value="2"/>
</dbReference>
<dbReference type="HOGENOM" id="CLU_926298_0_0_12"/>
<dbReference type="Proteomes" id="UP000007254">
    <property type="component" value="Chromosome"/>
</dbReference>
<dbReference type="OrthoDB" id="9797578at2"/>
<protein>
    <submittedName>
        <fullName evidence="4">Signal transduction protein with CBS domains</fullName>
    </submittedName>
</protein>
<feature type="domain" description="CBS" evidence="3">
    <location>
        <begin position="27"/>
        <end position="83"/>
    </location>
</feature>
<evidence type="ECO:0000313" key="4">
    <source>
        <dbReference type="EMBL" id="AEJ61777.1"/>
    </source>
</evidence>
<dbReference type="PANTHER" id="PTHR43080:SF2">
    <property type="entry name" value="CBS DOMAIN-CONTAINING PROTEIN"/>
    <property type="match status" value="1"/>
</dbReference>
<dbReference type="SUPFAM" id="SSF55874">
    <property type="entry name" value="ATPase domain of HSP90 chaperone/DNA topoisomerase II/histidine kinase"/>
    <property type="match status" value="1"/>
</dbReference>
<dbReference type="EMBL" id="CP002903">
    <property type="protein sequence ID" value="AEJ61777.1"/>
    <property type="molecule type" value="Genomic_DNA"/>
</dbReference>
<reference evidence="4 5" key="1">
    <citation type="submission" date="2011-06" db="EMBL/GenBank/DDBJ databases">
        <title>The complete genome of Spirochaeta thermophila DSM 6578.</title>
        <authorList>
            <consortium name="US DOE Joint Genome Institute (JGI-PGF)"/>
            <person name="Lucas S."/>
            <person name="Lapidus A."/>
            <person name="Bruce D."/>
            <person name="Goodwin L."/>
            <person name="Pitluck S."/>
            <person name="Peters L."/>
            <person name="Kyrpides N."/>
            <person name="Mavromatis K."/>
            <person name="Ivanova N."/>
            <person name="Mikailova N."/>
            <person name="Pagani I."/>
            <person name="Chertkov O."/>
            <person name="Detter J.C."/>
            <person name="Tapia R."/>
            <person name="Han C."/>
            <person name="Land M."/>
            <person name="Hauser L."/>
            <person name="Markowitz V."/>
            <person name="Cheng J.-F."/>
            <person name="Hugenholtz P."/>
            <person name="Woyke T."/>
            <person name="Wu D."/>
            <person name="Spring S."/>
            <person name="Merkhoffer B."/>
            <person name="Schneider S."/>
            <person name="Klenk H.-P."/>
            <person name="Eisen J.A."/>
        </authorList>
    </citation>
    <scope>NUCLEOTIDE SEQUENCE [LARGE SCALE GENOMIC DNA]</scope>
    <source>
        <strain evidence="5">ATCC 700085 / DSM 6578 / Z-1203</strain>
    </source>
</reference>
<dbReference type="InterPro" id="IPR000644">
    <property type="entry name" value="CBS_dom"/>
</dbReference>
<dbReference type="KEGG" id="stq:Spith_1514"/>
<keyword evidence="1 2" id="KW-0129">CBS domain</keyword>
<dbReference type="InterPro" id="IPR051257">
    <property type="entry name" value="Diverse_CBS-Domain"/>
</dbReference>
<keyword evidence="5" id="KW-1185">Reference proteome</keyword>
<evidence type="ECO:0000313" key="5">
    <source>
        <dbReference type="Proteomes" id="UP000007254"/>
    </source>
</evidence>
<dbReference type="SUPFAM" id="SSF54631">
    <property type="entry name" value="CBS-domain pair"/>
    <property type="match status" value="1"/>
</dbReference>
<organism evidence="4 5">
    <name type="scientific">Winmispira thermophila (strain ATCC 700085 / DSM 6578 / Z-1203)</name>
    <name type="common">Spirochaeta thermophila</name>
    <dbReference type="NCBI Taxonomy" id="869211"/>
    <lineage>
        <taxon>Bacteria</taxon>
        <taxon>Pseudomonadati</taxon>
        <taxon>Spirochaetota</taxon>
        <taxon>Spirochaetia</taxon>
        <taxon>Winmispirales</taxon>
        <taxon>Winmispiraceae</taxon>
        <taxon>Winmispira</taxon>
    </lineage>
</organism>
<gene>
    <name evidence="4" type="ordered locus">Spith_1514</name>
</gene>
<dbReference type="RefSeq" id="WP_014625109.1">
    <property type="nucleotide sequence ID" value="NC_017583.1"/>
</dbReference>
<dbReference type="PROSITE" id="PS51371">
    <property type="entry name" value="CBS"/>
    <property type="match status" value="2"/>
</dbReference>
<evidence type="ECO:0000259" key="3">
    <source>
        <dbReference type="PROSITE" id="PS51371"/>
    </source>
</evidence>
<dbReference type="Pfam" id="PF02518">
    <property type="entry name" value="HATPase_c"/>
    <property type="match status" value="1"/>
</dbReference>